<proteinExistence type="predicted"/>
<evidence type="ECO:0000313" key="4">
    <source>
        <dbReference type="WBParaSite" id="EN70_5805"/>
    </source>
</evidence>
<evidence type="ECO:0000313" key="3">
    <source>
        <dbReference type="Proteomes" id="UP000095285"/>
    </source>
</evidence>
<feature type="region of interest" description="Disordered" evidence="1">
    <location>
        <begin position="35"/>
        <end position="54"/>
    </location>
</feature>
<dbReference type="CTD" id="9940591"/>
<dbReference type="RefSeq" id="XP_020303380.1">
    <property type="nucleotide sequence ID" value="XM_020446256.1"/>
</dbReference>
<gene>
    <name evidence="2 4" type="ORF">LOAG_03198</name>
</gene>
<name>A0A1I7VSI9_LOALO</name>
<dbReference type="KEGG" id="loa:LOAG_03198"/>
<organism evidence="3 4">
    <name type="scientific">Loa loa</name>
    <name type="common">Eye worm</name>
    <name type="synonym">Filaria loa</name>
    <dbReference type="NCBI Taxonomy" id="7209"/>
    <lineage>
        <taxon>Eukaryota</taxon>
        <taxon>Metazoa</taxon>
        <taxon>Ecdysozoa</taxon>
        <taxon>Nematoda</taxon>
        <taxon>Chromadorea</taxon>
        <taxon>Rhabditida</taxon>
        <taxon>Spirurina</taxon>
        <taxon>Spiruromorpha</taxon>
        <taxon>Filarioidea</taxon>
        <taxon>Onchocercidae</taxon>
        <taxon>Loa</taxon>
    </lineage>
</organism>
<dbReference type="OrthoDB" id="5803277at2759"/>
<sequence>MSDVDLQERLARHRGFAIKAREVLLEPPAPFAVVSESTGSLSNESSGPKSPHRGFTAKAREMLVERQAHDSHHGSKSFREAIRADFDICHKQQSYSKHATLNEPPAQQANIDAFMRNGKKEILIPHSKLSRIKAHKLLGEIGKTRSANEIFYDKCMKRVRNPLLRYDLQVVSPSHGSLSTKCSDPPRSNASEEIKMMSCVTFEKLQTDVKDKEENTECPK</sequence>
<reference evidence="4" key="2">
    <citation type="submission" date="2016-11" db="UniProtKB">
        <authorList>
            <consortium name="WormBaseParasite"/>
        </authorList>
    </citation>
    <scope>IDENTIFICATION</scope>
</reference>
<dbReference type="AlphaFoldDB" id="A0A1I7VSI9"/>
<accession>A0A1S0U508</accession>
<dbReference type="OMA" id="EIFYDKC"/>
<feature type="compositionally biased region" description="Low complexity" evidence="1">
    <location>
        <begin position="35"/>
        <end position="47"/>
    </location>
</feature>
<evidence type="ECO:0000256" key="1">
    <source>
        <dbReference type="SAM" id="MobiDB-lite"/>
    </source>
</evidence>
<protein>
    <submittedName>
        <fullName evidence="4">R3H domain-containing protein</fullName>
    </submittedName>
</protein>
<evidence type="ECO:0000313" key="2">
    <source>
        <dbReference type="EMBL" id="EFO25283.2"/>
    </source>
</evidence>
<dbReference type="WBParaSite" id="EN70_5805">
    <property type="protein sequence ID" value="EN70_5805"/>
    <property type="gene ID" value="EN70_5805"/>
</dbReference>
<keyword evidence="3" id="KW-1185">Reference proteome</keyword>
<dbReference type="GeneID" id="9940591"/>
<dbReference type="EMBL" id="JH712070">
    <property type="protein sequence ID" value="EFO25283.2"/>
    <property type="molecule type" value="Genomic_DNA"/>
</dbReference>
<accession>A0A1I7VSI9</accession>
<reference evidence="2 3" key="1">
    <citation type="submission" date="2012-04" db="EMBL/GenBank/DDBJ databases">
        <title>The Genome Sequence of Loa loa.</title>
        <authorList>
            <consortium name="The Broad Institute Genome Sequencing Platform"/>
            <consortium name="Broad Institute Genome Sequencing Center for Infectious Disease"/>
            <person name="Nutman T.B."/>
            <person name="Fink D.L."/>
            <person name="Russ C."/>
            <person name="Young S."/>
            <person name="Zeng Q."/>
            <person name="Gargeya S."/>
            <person name="Alvarado L."/>
            <person name="Berlin A."/>
            <person name="Chapman S.B."/>
            <person name="Chen Z."/>
            <person name="Freedman E."/>
            <person name="Gellesch M."/>
            <person name="Goldberg J."/>
            <person name="Griggs A."/>
            <person name="Gujja S."/>
            <person name="Heilman E.R."/>
            <person name="Heiman D."/>
            <person name="Howarth C."/>
            <person name="Mehta T."/>
            <person name="Neiman D."/>
            <person name="Pearson M."/>
            <person name="Roberts A."/>
            <person name="Saif S."/>
            <person name="Shea T."/>
            <person name="Shenoy N."/>
            <person name="Sisk P."/>
            <person name="Stolte C."/>
            <person name="Sykes S."/>
            <person name="White J."/>
            <person name="Yandava C."/>
            <person name="Haas B."/>
            <person name="Henn M.R."/>
            <person name="Nusbaum C."/>
            <person name="Birren B."/>
        </authorList>
    </citation>
    <scope>NUCLEOTIDE SEQUENCE [LARGE SCALE GENOMIC DNA]</scope>
</reference>
<dbReference type="Proteomes" id="UP000095285">
    <property type="component" value="Unassembled WGS sequence"/>
</dbReference>